<gene>
    <name evidence="2" type="ORF">CQR37_17965</name>
</gene>
<feature type="non-terminal residue" evidence="2">
    <location>
        <position position="1"/>
    </location>
</feature>
<dbReference type="PANTHER" id="PTHR10357">
    <property type="entry name" value="ALPHA-AMYLASE FAMILY MEMBER"/>
    <property type="match status" value="1"/>
</dbReference>
<dbReference type="SUPFAM" id="SSF51445">
    <property type="entry name" value="(Trans)glycosidases"/>
    <property type="match status" value="1"/>
</dbReference>
<dbReference type="GO" id="GO:0009313">
    <property type="term" value="P:oligosaccharide catabolic process"/>
    <property type="evidence" value="ECO:0007669"/>
    <property type="project" value="TreeGrafter"/>
</dbReference>
<dbReference type="Gene3D" id="3.20.20.80">
    <property type="entry name" value="Glycosidases"/>
    <property type="match status" value="1"/>
</dbReference>
<dbReference type="PANTHER" id="PTHR10357:SF179">
    <property type="entry name" value="NEUTRAL AND BASIC AMINO ACID TRANSPORT PROTEIN RBAT"/>
    <property type="match status" value="1"/>
</dbReference>
<evidence type="ECO:0000259" key="1">
    <source>
        <dbReference type="Pfam" id="PF00128"/>
    </source>
</evidence>
<evidence type="ECO:0000313" key="3">
    <source>
        <dbReference type="Proteomes" id="UP000224303"/>
    </source>
</evidence>
<dbReference type="GO" id="GO:0004556">
    <property type="term" value="F:alpha-amylase activity"/>
    <property type="evidence" value="ECO:0007669"/>
    <property type="project" value="TreeGrafter"/>
</dbReference>
<reference evidence="2 3" key="1">
    <citation type="submission" date="2017-10" db="EMBL/GenBank/DDBJ databases">
        <title>Draft genomes of the Enterococcus faecium isolated from human feces before and after Helicobacter pylori eradication therapy.</title>
        <authorList>
            <person name="Prianichniikov N.A."/>
            <person name="Glushchenko O.E."/>
            <person name="Malakhova M.V."/>
        </authorList>
    </citation>
    <scope>NUCLEOTIDE SEQUENCE [LARGE SCALE GENOMIC DNA]</scope>
    <source>
        <strain evidence="2 3">Hp_5-7</strain>
    </source>
</reference>
<dbReference type="EMBL" id="PCGC01000680">
    <property type="protein sequence ID" value="PHL19845.1"/>
    <property type="molecule type" value="Genomic_DNA"/>
</dbReference>
<dbReference type="InterPro" id="IPR006047">
    <property type="entry name" value="GH13_cat_dom"/>
</dbReference>
<feature type="domain" description="Glycosyl hydrolase family 13 catalytic" evidence="1">
    <location>
        <begin position="28"/>
        <end position="109"/>
    </location>
</feature>
<feature type="non-terminal residue" evidence="2">
    <location>
        <position position="132"/>
    </location>
</feature>
<dbReference type="AlphaFoldDB" id="A0A2G0E5Y7"/>
<dbReference type="Proteomes" id="UP000224303">
    <property type="component" value="Unassembled WGS sequence"/>
</dbReference>
<proteinExistence type="predicted"/>
<protein>
    <submittedName>
        <fullName evidence="2">Alpha,alpha-phosphotrehalase</fullName>
    </submittedName>
</protein>
<accession>A0A2G0E5Y7</accession>
<comment type="caution">
    <text evidence="2">The sequence shown here is derived from an EMBL/GenBank/DDBJ whole genome shotgun (WGS) entry which is preliminary data.</text>
</comment>
<dbReference type="InterPro" id="IPR017853">
    <property type="entry name" value="GH"/>
</dbReference>
<name>A0A2G0E5Y7_ENTFC</name>
<evidence type="ECO:0000313" key="2">
    <source>
        <dbReference type="EMBL" id="PHL19845.1"/>
    </source>
</evidence>
<sequence>GMIDPDYSSISDYIDVESLNAYKLLLAQGFTEKEAFRRIKAKSRDNSRTPMQWSDAEQAGFTTGKPWLKVAGKLEEINVEKERSSEDSILSYYKKLIRLRKTYPIVAQGDYHAYGADHPQVYGYLRQFEGQQ</sequence>
<dbReference type="Pfam" id="PF00128">
    <property type="entry name" value="Alpha-amylase"/>
    <property type="match status" value="1"/>
</dbReference>
<organism evidence="2 3">
    <name type="scientific">Enterococcus faecium</name>
    <name type="common">Streptococcus faecium</name>
    <dbReference type="NCBI Taxonomy" id="1352"/>
    <lineage>
        <taxon>Bacteria</taxon>
        <taxon>Bacillati</taxon>
        <taxon>Bacillota</taxon>
        <taxon>Bacilli</taxon>
        <taxon>Lactobacillales</taxon>
        <taxon>Enterococcaceae</taxon>
        <taxon>Enterococcus</taxon>
    </lineage>
</organism>